<name>A0ACC3AF93_9EURO</name>
<sequence>MSTTTPKVPVKITMPSVRPATTTLNSKPWYSYITLDLLLHILSRSIFHPAIVLIFYLCIAAVPPHHHRHPLANQTLYYASFLLFIRLLMLLNARVTYGPARTVTWENEVVVITGGATGLGRCLVEMLLIMKKGVRVAVLDVQEADETARAWMRTGGEFEGRLWWGCIDVRNSAAVRIMAGRLKEELGRPTILINNAATGIVGLPLIPEDYVASLSPQDATKTITVNTISHFNTLSAFLGDMVEHKSGATIVTISSLLAHLSPSRLSDYSASKAALSSLHACLTHEIANNPSKDVRDKVKTVLVEPGMIQTQLFADITKVPWYANFFGPVLEVNDIAKAIIDKLSRGESGVIRMPFYSKCMPVYAVMPGSMQTFMRWFSGIDAAIVPASKKKA</sequence>
<dbReference type="EMBL" id="JAPDRQ010000025">
    <property type="protein sequence ID" value="KAJ9661165.1"/>
    <property type="molecule type" value="Genomic_DNA"/>
</dbReference>
<keyword evidence="2" id="KW-1185">Reference proteome</keyword>
<protein>
    <submittedName>
        <fullName evidence="1">Uncharacterized protein</fullName>
    </submittedName>
</protein>
<evidence type="ECO:0000313" key="1">
    <source>
        <dbReference type="EMBL" id="KAJ9661165.1"/>
    </source>
</evidence>
<organism evidence="1 2">
    <name type="scientific">Neophaeococcomyces mojaviensis</name>
    <dbReference type="NCBI Taxonomy" id="3383035"/>
    <lineage>
        <taxon>Eukaryota</taxon>
        <taxon>Fungi</taxon>
        <taxon>Dikarya</taxon>
        <taxon>Ascomycota</taxon>
        <taxon>Pezizomycotina</taxon>
        <taxon>Eurotiomycetes</taxon>
        <taxon>Chaetothyriomycetidae</taxon>
        <taxon>Chaetothyriales</taxon>
        <taxon>Chaetothyriales incertae sedis</taxon>
        <taxon>Neophaeococcomyces</taxon>
    </lineage>
</organism>
<proteinExistence type="predicted"/>
<dbReference type="Proteomes" id="UP001172386">
    <property type="component" value="Unassembled WGS sequence"/>
</dbReference>
<comment type="caution">
    <text evidence="1">The sequence shown here is derived from an EMBL/GenBank/DDBJ whole genome shotgun (WGS) entry which is preliminary data.</text>
</comment>
<accession>A0ACC3AF93</accession>
<reference evidence="1" key="1">
    <citation type="submission" date="2022-10" db="EMBL/GenBank/DDBJ databases">
        <title>Culturing micro-colonial fungi from biological soil crusts in the Mojave desert and describing Neophaeococcomyces mojavensis, and introducing the new genera and species Taxawa tesnikishii.</title>
        <authorList>
            <person name="Kurbessoian T."/>
            <person name="Stajich J.E."/>
        </authorList>
    </citation>
    <scope>NUCLEOTIDE SEQUENCE</scope>
    <source>
        <strain evidence="1">JES_112</strain>
    </source>
</reference>
<gene>
    <name evidence="1" type="ORF">H2198_002109</name>
</gene>
<evidence type="ECO:0000313" key="2">
    <source>
        <dbReference type="Proteomes" id="UP001172386"/>
    </source>
</evidence>